<evidence type="ECO:0000313" key="2">
    <source>
        <dbReference type="EMBL" id="MBB3144893.1"/>
    </source>
</evidence>
<comment type="caution">
    <text evidence="2">The sequence shown here is derived from an EMBL/GenBank/DDBJ whole genome shotgun (WGS) entry which is preliminary data.</text>
</comment>
<proteinExistence type="predicted"/>
<sequence>MTSPKQYILGTALIIATVTAALQLSGCGTYNTWTPREAETATRYSCADGYYNCDLRTSNTAGDNGKASRVSR</sequence>
<feature type="signal peptide" evidence="1">
    <location>
        <begin position="1"/>
        <end position="20"/>
    </location>
</feature>
<keyword evidence="1" id="KW-0732">Signal</keyword>
<protein>
    <recommendedName>
        <fullName evidence="4">Lipoprotein</fullName>
    </recommendedName>
</protein>
<dbReference type="EMBL" id="JACHXN010000003">
    <property type="protein sequence ID" value="MBB3144893.1"/>
    <property type="molecule type" value="Genomic_DNA"/>
</dbReference>
<evidence type="ECO:0000256" key="1">
    <source>
        <dbReference type="SAM" id="SignalP"/>
    </source>
</evidence>
<name>A0A839U4M7_9HYPH</name>
<accession>A0A839U4M7</accession>
<organism evidence="2 3">
    <name type="scientific">Phyllobacterium trifolii</name>
    <dbReference type="NCBI Taxonomy" id="300193"/>
    <lineage>
        <taxon>Bacteria</taxon>
        <taxon>Pseudomonadati</taxon>
        <taxon>Pseudomonadota</taxon>
        <taxon>Alphaproteobacteria</taxon>
        <taxon>Hyphomicrobiales</taxon>
        <taxon>Phyllobacteriaceae</taxon>
        <taxon>Phyllobacterium</taxon>
    </lineage>
</organism>
<dbReference type="RefSeq" id="WP_183661272.1">
    <property type="nucleotide sequence ID" value="NZ_JACHXN010000003.1"/>
</dbReference>
<gene>
    <name evidence="2" type="ORF">FHS21_001294</name>
</gene>
<evidence type="ECO:0008006" key="4">
    <source>
        <dbReference type="Google" id="ProtNLM"/>
    </source>
</evidence>
<feature type="chain" id="PRO_5032858908" description="Lipoprotein" evidence="1">
    <location>
        <begin position="21"/>
        <end position="72"/>
    </location>
</feature>
<evidence type="ECO:0000313" key="3">
    <source>
        <dbReference type="Proteomes" id="UP000554520"/>
    </source>
</evidence>
<dbReference type="AlphaFoldDB" id="A0A839U4M7"/>
<reference evidence="2 3" key="1">
    <citation type="submission" date="2020-08" db="EMBL/GenBank/DDBJ databases">
        <title>Genomic Encyclopedia of Type Strains, Phase III (KMG-III): the genomes of soil and plant-associated and newly described type strains.</title>
        <authorList>
            <person name="Whitman W."/>
        </authorList>
    </citation>
    <scope>NUCLEOTIDE SEQUENCE [LARGE SCALE GENOMIC DNA]</scope>
    <source>
        <strain evidence="2 3">CECT 7015</strain>
    </source>
</reference>
<dbReference type="Proteomes" id="UP000554520">
    <property type="component" value="Unassembled WGS sequence"/>
</dbReference>
<keyword evidence="3" id="KW-1185">Reference proteome</keyword>